<sequence length="169" mass="20049">MQDNQDKENAMSAMNCNGVKLQEILKIHEKIEMQIYDINYLKIKASAKLEELKARNEMLQVQLKDIHDNYMSYVTKVNSEYNEKEEIRAKIQKLTIERDELRERLEGYKRSNDENNEKINKFITMIEIEKKRNAALLRKLERASKVKNIPQSLRDKINAILNDRSLHQA</sequence>
<evidence type="ECO:0000256" key="1">
    <source>
        <dbReference type="SAM" id="Coils"/>
    </source>
</evidence>
<organism evidence="3 4">
    <name type="scientific">Odynerus spinipes</name>
    <dbReference type="NCBI Taxonomy" id="1348599"/>
    <lineage>
        <taxon>Eukaryota</taxon>
        <taxon>Metazoa</taxon>
        <taxon>Ecdysozoa</taxon>
        <taxon>Arthropoda</taxon>
        <taxon>Hexapoda</taxon>
        <taxon>Insecta</taxon>
        <taxon>Pterygota</taxon>
        <taxon>Neoptera</taxon>
        <taxon>Endopterygota</taxon>
        <taxon>Hymenoptera</taxon>
        <taxon>Apocrita</taxon>
        <taxon>Aculeata</taxon>
        <taxon>Vespoidea</taxon>
        <taxon>Vespidae</taxon>
        <taxon>Eumeninae</taxon>
        <taxon>Odynerus</taxon>
    </lineage>
</organism>
<dbReference type="Proteomes" id="UP001258017">
    <property type="component" value="Unassembled WGS sequence"/>
</dbReference>
<dbReference type="AlphaFoldDB" id="A0AAD9RCE7"/>
<reference evidence="3" key="1">
    <citation type="submission" date="2021-08" db="EMBL/GenBank/DDBJ databases">
        <authorList>
            <person name="Misof B."/>
            <person name="Oliver O."/>
            <person name="Podsiadlowski L."/>
            <person name="Donath A."/>
            <person name="Peters R."/>
            <person name="Mayer C."/>
            <person name="Rust J."/>
            <person name="Gunkel S."/>
            <person name="Lesny P."/>
            <person name="Martin S."/>
            <person name="Oeyen J.P."/>
            <person name="Petersen M."/>
            <person name="Panagiotis P."/>
            <person name="Wilbrandt J."/>
            <person name="Tanja T."/>
        </authorList>
    </citation>
    <scope>NUCLEOTIDE SEQUENCE</scope>
    <source>
        <strain evidence="3">GBR_01_08_01A</strain>
        <tissue evidence="3">Thorax + abdomen</tissue>
    </source>
</reference>
<dbReference type="EMBL" id="JAIFRP010004405">
    <property type="protein sequence ID" value="KAK2576773.1"/>
    <property type="molecule type" value="Genomic_DNA"/>
</dbReference>
<keyword evidence="1" id="KW-0175">Coiled coil</keyword>
<gene>
    <name evidence="3" type="ORF">KPH14_005417</name>
</gene>
<evidence type="ECO:0000259" key="2">
    <source>
        <dbReference type="Pfam" id="PF04822"/>
    </source>
</evidence>
<keyword evidence="4" id="KW-1185">Reference proteome</keyword>
<evidence type="ECO:0000313" key="4">
    <source>
        <dbReference type="Proteomes" id="UP001258017"/>
    </source>
</evidence>
<accession>A0AAD9RCE7</accession>
<dbReference type="InterPro" id="IPR006907">
    <property type="entry name" value="DLG5_N"/>
</dbReference>
<name>A0AAD9RCE7_9HYME</name>
<comment type="caution">
    <text evidence="3">The sequence shown here is derived from an EMBL/GenBank/DDBJ whole genome shotgun (WGS) entry which is preliminary data.</text>
</comment>
<feature type="domain" description="Disks large homolog 5 N-terminal" evidence="2">
    <location>
        <begin position="74"/>
        <end position="142"/>
    </location>
</feature>
<protein>
    <recommendedName>
        <fullName evidence="2">Disks large homolog 5 N-terminal domain-containing protein</fullName>
    </recommendedName>
</protein>
<evidence type="ECO:0000313" key="3">
    <source>
        <dbReference type="EMBL" id="KAK2576773.1"/>
    </source>
</evidence>
<proteinExistence type="predicted"/>
<reference evidence="3" key="2">
    <citation type="journal article" date="2023" name="Commun. Biol.">
        <title>Intrasexual cuticular hydrocarbon dimorphism in a wasp sheds light on hydrocarbon biosynthesis genes in Hymenoptera.</title>
        <authorList>
            <person name="Moris V.C."/>
            <person name="Podsiadlowski L."/>
            <person name="Martin S."/>
            <person name="Oeyen J.P."/>
            <person name="Donath A."/>
            <person name="Petersen M."/>
            <person name="Wilbrandt J."/>
            <person name="Misof B."/>
            <person name="Liedtke D."/>
            <person name="Thamm M."/>
            <person name="Scheiner R."/>
            <person name="Schmitt T."/>
            <person name="Niehuis O."/>
        </authorList>
    </citation>
    <scope>NUCLEOTIDE SEQUENCE</scope>
    <source>
        <strain evidence="3">GBR_01_08_01A</strain>
    </source>
</reference>
<dbReference type="Pfam" id="PF04822">
    <property type="entry name" value="Takusan"/>
    <property type="match status" value="1"/>
</dbReference>
<feature type="coiled-coil region" evidence="1">
    <location>
        <begin position="42"/>
        <end position="146"/>
    </location>
</feature>